<dbReference type="EMBL" id="HBIJ01023384">
    <property type="protein sequence ID" value="CAE0374625.1"/>
    <property type="molecule type" value="Transcribed_RNA"/>
</dbReference>
<accession>A0A7S3NKX2</accession>
<name>A0A7S3NKX2_9STRA</name>
<evidence type="ECO:0000313" key="3">
    <source>
        <dbReference type="EMBL" id="CAE0374625.1"/>
    </source>
</evidence>
<gene>
    <name evidence="3" type="ORF">ALAG00032_LOCUS15429</name>
</gene>
<feature type="coiled-coil region" evidence="1">
    <location>
        <begin position="54"/>
        <end position="84"/>
    </location>
</feature>
<proteinExistence type="predicted"/>
<dbReference type="AlphaFoldDB" id="A0A7S3NKX2"/>
<evidence type="ECO:0000256" key="2">
    <source>
        <dbReference type="SAM" id="MobiDB-lite"/>
    </source>
</evidence>
<keyword evidence="1" id="KW-0175">Coiled coil</keyword>
<protein>
    <submittedName>
        <fullName evidence="3">Uncharacterized protein</fullName>
    </submittedName>
</protein>
<feature type="region of interest" description="Disordered" evidence="2">
    <location>
        <begin position="164"/>
        <end position="187"/>
    </location>
</feature>
<feature type="coiled-coil region" evidence="1">
    <location>
        <begin position="115"/>
        <end position="149"/>
    </location>
</feature>
<reference evidence="3" key="1">
    <citation type="submission" date="2021-01" db="EMBL/GenBank/DDBJ databases">
        <authorList>
            <person name="Corre E."/>
            <person name="Pelletier E."/>
            <person name="Niang G."/>
            <person name="Scheremetjew M."/>
            <person name="Finn R."/>
            <person name="Kale V."/>
            <person name="Holt S."/>
            <person name="Cochrane G."/>
            <person name="Meng A."/>
            <person name="Brown T."/>
            <person name="Cohen L."/>
        </authorList>
    </citation>
    <scope>NUCLEOTIDE SEQUENCE</scope>
    <source>
        <strain evidence="3">CCMP1510</strain>
    </source>
</reference>
<organism evidence="3">
    <name type="scientific">Aureoumbra lagunensis</name>
    <dbReference type="NCBI Taxonomy" id="44058"/>
    <lineage>
        <taxon>Eukaryota</taxon>
        <taxon>Sar</taxon>
        <taxon>Stramenopiles</taxon>
        <taxon>Ochrophyta</taxon>
        <taxon>Pelagophyceae</taxon>
        <taxon>Pelagomonadales</taxon>
        <taxon>Aureoumbra</taxon>
    </lineage>
</organism>
<sequence>MNTHNQDTITPGKTPLERQAISDARSILATYKASKKIGTPQVVTTNSPLFLSDSSRLGNKARELERLCEEAERISQELRAVANVTPTRASELRDSTVLELTRALTRATTTRDQTVAALDDENRQLRKENANLRDRVAQYQRQLDELAISFDSLLLCLNYQPLRSSPSATNDTDDHSVRRKSAVDTLP</sequence>
<evidence type="ECO:0000256" key="1">
    <source>
        <dbReference type="SAM" id="Coils"/>
    </source>
</evidence>